<protein>
    <submittedName>
        <fullName evidence="6">GMC family oxidoreductase N-terminal domain-containing protein</fullName>
    </submittedName>
</protein>
<comment type="similarity">
    <text evidence="2">Belongs to the GMC oxidoreductase family.</text>
</comment>
<dbReference type="InterPro" id="IPR036188">
    <property type="entry name" value="FAD/NAD-bd_sf"/>
</dbReference>
<evidence type="ECO:0000256" key="3">
    <source>
        <dbReference type="ARBA" id="ARBA00022630"/>
    </source>
</evidence>
<gene>
    <name evidence="6" type="ORF">NOF53_24765</name>
</gene>
<evidence type="ECO:0000259" key="5">
    <source>
        <dbReference type="PROSITE" id="PS00624"/>
    </source>
</evidence>
<dbReference type="PANTHER" id="PTHR11552:SF147">
    <property type="entry name" value="CHOLINE DEHYDROGENASE, MITOCHONDRIAL"/>
    <property type="match status" value="1"/>
</dbReference>
<keyword evidence="7" id="KW-1185">Reference proteome</keyword>
<evidence type="ECO:0000313" key="7">
    <source>
        <dbReference type="Proteomes" id="UP001524501"/>
    </source>
</evidence>
<dbReference type="Gene3D" id="3.50.50.60">
    <property type="entry name" value="FAD/NAD(P)-binding domain"/>
    <property type="match status" value="1"/>
</dbReference>
<dbReference type="InterPro" id="IPR007867">
    <property type="entry name" value="GMC_OxRtase_C"/>
</dbReference>
<dbReference type="SUPFAM" id="SSF51905">
    <property type="entry name" value="FAD/NAD(P)-binding domain"/>
    <property type="match status" value="1"/>
</dbReference>
<name>A0ABT1QJ54_9NOCA</name>
<proteinExistence type="inferred from homology"/>
<dbReference type="PROSITE" id="PS00624">
    <property type="entry name" value="GMC_OXRED_2"/>
    <property type="match status" value="1"/>
</dbReference>
<evidence type="ECO:0000256" key="4">
    <source>
        <dbReference type="ARBA" id="ARBA00022827"/>
    </source>
</evidence>
<dbReference type="Pfam" id="PF00732">
    <property type="entry name" value="GMC_oxred_N"/>
    <property type="match status" value="1"/>
</dbReference>
<keyword evidence="4" id="KW-0274">FAD</keyword>
<dbReference type="Pfam" id="PF05199">
    <property type="entry name" value="GMC_oxred_C"/>
    <property type="match status" value="1"/>
</dbReference>
<dbReference type="InterPro" id="IPR012132">
    <property type="entry name" value="GMC_OxRdtase"/>
</dbReference>
<keyword evidence="3" id="KW-0285">Flavoprotein</keyword>
<sequence>MPNSSAIAAADVVVIGAGSAGSVVVRRLLDAGMQVTVIEGGPVDSKPEIHDPLGSIGLWASEVDWDYQTVPQPFANGQTIPQPRGKTLGGSSAFNGMIYVRGSAADYDMWSMLGAAGWDWNSVEPYFRKLEDFEGGTDGGRGIGGPLHIQRNPAVNELTKCWVEAAEQAGFPYNADYNSGSSEGVSYTQHTIKDGRRFTSWVGYVRPIEDHPNLTVITETLVSELTFDGTRVIGVNFIKDGVAQTITADREVVLAAGTLGTPAILNRSGIGAPNELAPLGIVVKADLPGVGKNLQDHFSSPIIWETHGEIPPAGAQALEAQIFAKSRPGIAVPDLQPLLMNFVYPFIAGDLPEHGFTAVSQILHPLSRGEVRLRSAHPDAAPLIDSRVFSEPADLEAMIDNMDLLREVASQPAITKWIKEEARPGKDATTRAEMREYVRTTTVSGHHQVGTAKMGVDSMSVVDPQLRVHGIEGLRVADASVMPTIITGNTNAPAIMIGERAADFIINDNGSAK</sequence>
<dbReference type="SUPFAM" id="SSF54373">
    <property type="entry name" value="FAD-linked reductases, C-terminal domain"/>
    <property type="match status" value="1"/>
</dbReference>
<evidence type="ECO:0000256" key="1">
    <source>
        <dbReference type="ARBA" id="ARBA00001974"/>
    </source>
</evidence>
<comment type="cofactor">
    <cofactor evidence="1">
        <name>FAD</name>
        <dbReference type="ChEBI" id="CHEBI:57692"/>
    </cofactor>
</comment>
<dbReference type="InterPro" id="IPR000172">
    <property type="entry name" value="GMC_OxRdtase_N"/>
</dbReference>
<feature type="domain" description="Glucose-methanol-choline oxidoreductase N-terminal" evidence="5">
    <location>
        <begin position="257"/>
        <end position="271"/>
    </location>
</feature>
<accession>A0ABT1QJ54</accession>
<comment type="caution">
    <text evidence="6">The sequence shown here is derived from an EMBL/GenBank/DDBJ whole genome shotgun (WGS) entry which is preliminary data.</text>
</comment>
<reference evidence="6 7" key="1">
    <citation type="submission" date="2022-07" db="EMBL/GenBank/DDBJ databases">
        <title>Degradation activity of malathion, p-nitrophenol and potential low-temperature adaptation strategy of Rhodococcus sp. FXJ9.536.</title>
        <authorList>
            <person name="Huang J."/>
            <person name="Huang Y."/>
        </authorList>
    </citation>
    <scope>NUCLEOTIDE SEQUENCE [LARGE SCALE GENOMIC DNA]</scope>
    <source>
        <strain evidence="6 7">FXJ9.536</strain>
    </source>
</reference>
<organism evidence="6 7">
    <name type="scientific">Rhodococcus tibetensis</name>
    <dbReference type="NCBI Taxonomy" id="2965064"/>
    <lineage>
        <taxon>Bacteria</taxon>
        <taxon>Bacillati</taxon>
        <taxon>Actinomycetota</taxon>
        <taxon>Actinomycetes</taxon>
        <taxon>Mycobacteriales</taxon>
        <taxon>Nocardiaceae</taxon>
        <taxon>Rhodococcus</taxon>
    </lineage>
</organism>
<dbReference type="RefSeq" id="WP_255973824.1">
    <property type="nucleotide sequence ID" value="NZ_JANFQF010000028.1"/>
</dbReference>
<dbReference type="PANTHER" id="PTHR11552">
    <property type="entry name" value="GLUCOSE-METHANOL-CHOLINE GMC OXIDOREDUCTASE"/>
    <property type="match status" value="1"/>
</dbReference>
<dbReference type="PIRSF" id="PIRSF000137">
    <property type="entry name" value="Alcohol_oxidase"/>
    <property type="match status" value="1"/>
</dbReference>
<evidence type="ECO:0000313" key="6">
    <source>
        <dbReference type="EMBL" id="MCQ4122329.1"/>
    </source>
</evidence>
<evidence type="ECO:0000256" key="2">
    <source>
        <dbReference type="ARBA" id="ARBA00010790"/>
    </source>
</evidence>
<dbReference type="Gene3D" id="3.30.560.10">
    <property type="entry name" value="Glucose Oxidase, domain 3"/>
    <property type="match status" value="1"/>
</dbReference>
<dbReference type="Proteomes" id="UP001524501">
    <property type="component" value="Unassembled WGS sequence"/>
</dbReference>
<dbReference type="EMBL" id="JANFQF010000028">
    <property type="protein sequence ID" value="MCQ4122329.1"/>
    <property type="molecule type" value="Genomic_DNA"/>
</dbReference>